<dbReference type="InterPro" id="IPR002933">
    <property type="entry name" value="Peptidase_M20"/>
</dbReference>
<keyword evidence="4" id="KW-0378">Hydrolase</keyword>
<evidence type="ECO:0000256" key="2">
    <source>
        <dbReference type="ARBA" id="ARBA00022670"/>
    </source>
</evidence>
<evidence type="ECO:0000313" key="7">
    <source>
        <dbReference type="EMBL" id="SDL78074.1"/>
    </source>
</evidence>
<dbReference type="AlphaFoldDB" id="A0A1G9MVB7"/>
<keyword evidence="3" id="KW-0479">Metal-binding</keyword>
<dbReference type="Gene3D" id="1.10.150.900">
    <property type="match status" value="1"/>
</dbReference>
<dbReference type="InterPro" id="IPR047177">
    <property type="entry name" value="Pept_M20A"/>
</dbReference>
<evidence type="ECO:0000256" key="3">
    <source>
        <dbReference type="ARBA" id="ARBA00022723"/>
    </source>
</evidence>
<feature type="chain" id="PRO_5011575104" evidence="6">
    <location>
        <begin position="21"/>
        <end position="479"/>
    </location>
</feature>
<dbReference type="Gene3D" id="3.40.630.10">
    <property type="entry name" value="Zn peptidases"/>
    <property type="match status" value="1"/>
</dbReference>
<dbReference type="STRING" id="1075417.SAMN05421823_10896"/>
<sequence>MLRVLCCVWIMSGILGGVSAQITHQPPAPPANTPAELLSQYIQQPSVTGQEAGAGRFLSSWCEAQGLQVTVFTDQDSSYNFAASLYPLSDPRPNIVLMHHMDVVSAADTLAWERPPFAGAYVQDSVWGRGALDCKGLGTMHLFAMLDFIPLSRRLPLPYNVTMLAVSGEEVGGMNGSAIIVDRYLEALHPAVVFGEGGSGVQDVVPSHPEIPVFGISVAEKSNLWLKLDLSYPSYSHGAAPPRQYANRAMLRALYRLNNVKTPYEFTLVNKRMFRELGELEGGVKGYVLKHINWRIFRPFVRKYFEEQPLLRALVTNTAILTNISNPPGPINQISSKVTAYLDCRLLPGTNRKKFIREIRSGLFEPRFKVTIVDQSPEAPPTPLDEFYEATSAAIQEVYPDAAVMPILFPATTDNNYYRDKSIPTYGIVPALMTEELIASIHGPNERIATTSLKQGVQVFRKLLAHFLGDPTVVQVDVK</sequence>
<evidence type="ECO:0000256" key="1">
    <source>
        <dbReference type="ARBA" id="ARBA00006247"/>
    </source>
</evidence>
<dbReference type="GO" id="GO:0006508">
    <property type="term" value="P:proteolysis"/>
    <property type="evidence" value="ECO:0007669"/>
    <property type="project" value="UniProtKB-KW"/>
</dbReference>
<dbReference type="SUPFAM" id="SSF53187">
    <property type="entry name" value="Zn-dependent exopeptidases"/>
    <property type="match status" value="1"/>
</dbReference>
<dbReference type="GO" id="GO:0046872">
    <property type="term" value="F:metal ion binding"/>
    <property type="evidence" value="ECO:0007669"/>
    <property type="project" value="UniProtKB-KW"/>
</dbReference>
<dbReference type="EMBL" id="FNFO01000008">
    <property type="protein sequence ID" value="SDL78074.1"/>
    <property type="molecule type" value="Genomic_DNA"/>
</dbReference>
<evidence type="ECO:0000256" key="5">
    <source>
        <dbReference type="ARBA" id="ARBA00022833"/>
    </source>
</evidence>
<keyword evidence="8" id="KW-1185">Reference proteome</keyword>
<dbReference type="OrthoDB" id="9792335at2"/>
<evidence type="ECO:0000256" key="4">
    <source>
        <dbReference type="ARBA" id="ARBA00022801"/>
    </source>
</evidence>
<reference evidence="7 8" key="1">
    <citation type="submission" date="2016-10" db="EMBL/GenBank/DDBJ databases">
        <authorList>
            <person name="de Groot N.N."/>
        </authorList>
    </citation>
    <scope>NUCLEOTIDE SEQUENCE [LARGE SCALE GENOMIC DNA]</scope>
    <source>
        <strain evidence="7 8">DSM 25186</strain>
    </source>
</reference>
<evidence type="ECO:0000256" key="6">
    <source>
        <dbReference type="SAM" id="SignalP"/>
    </source>
</evidence>
<gene>
    <name evidence="7" type="ORF">SAMN05421823_10896</name>
</gene>
<feature type="signal peptide" evidence="6">
    <location>
        <begin position="1"/>
        <end position="20"/>
    </location>
</feature>
<keyword evidence="6" id="KW-0732">Signal</keyword>
<evidence type="ECO:0000313" key="8">
    <source>
        <dbReference type="Proteomes" id="UP000198510"/>
    </source>
</evidence>
<keyword evidence="5" id="KW-0862">Zinc</keyword>
<name>A0A1G9MVB7_9BACT</name>
<dbReference type="Pfam" id="PF01546">
    <property type="entry name" value="Peptidase_M20"/>
    <property type="match status" value="1"/>
</dbReference>
<dbReference type="PANTHER" id="PTHR45962">
    <property type="entry name" value="N-FATTY-ACYL-AMINO ACID SYNTHASE/HYDROLASE PM20D1"/>
    <property type="match status" value="1"/>
</dbReference>
<dbReference type="Proteomes" id="UP000198510">
    <property type="component" value="Unassembled WGS sequence"/>
</dbReference>
<comment type="similarity">
    <text evidence="1">Belongs to the peptidase M20A family.</text>
</comment>
<dbReference type="PANTHER" id="PTHR45962:SF1">
    <property type="entry name" value="N-FATTY-ACYL-AMINO ACID SYNTHASE_HYDROLASE PM20D1"/>
    <property type="match status" value="1"/>
</dbReference>
<keyword evidence="7" id="KW-0121">Carboxypeptidase</keyword>
<organism evidence="7 8">
    <name type="scientific">Catalinimonas alkaloidigena</name>
    <dbReference type="NCBI Taxonomy" id="1075417"/>
    <lineage>
        <taxon>Bacteria</taxon>
        <taxon>Pseudomonadati</taxon>
        <taxon>Bacteroidota</taxon>
        <taxon>Cytophagia</taxon>
        <taxon>Cytophagales</taxon>
        <taxon>Catalimonadaceae</taxon>
        <taxon>Catalinimonas</taxon>
    </lineage>
</organism>
<dbReference type="GO" id="GO:0004180">
    <property type="term" value="F:carboxypeptidase activity"/>
    <property type="evidence" value="ECO:0007669"/>
    <property type="project" value="UniProtKB-KW"/>
</dbReference>
<protein>
    <submittedName>
        <fullName evidence="7">Carboxypeptidase PM20D1</fullName>
    </submittedName>
</protein>
<accession>A0A1G9MVB7</accession>
<keyword evidence="2" id="KW-0645">Protease</keyword>
<proteinExistence type="inferred from homology"/>